<protein>
    <recommendedName>
        <fullName evidence="3">DUF4145 domain-containing protein</fullName>
    </recommendedName>
</protein>
<gene>
    <name evidence="1" type="ORF">EPH95_05960</name>
</gene>
<dbReference type="Proteomes" id="UP000319756">
    <property type="component" value="Chromosome"/>
</dbReference>
<dbReference type="RefSeq" id="WP_142088185.1">
    <property type="nucleotide sequence ID" value="NZ_CP035485.1"/>
</dbReference>
<sequence>MALQFLGQISHEFEELGSEIEDILFKDPQMVLIKARTYGEKLALLINEQEGIREVYEVKQVERVRKLFRLEHIEKFNKEKLDWLRIRGNNAAHNVQYGSVEEAIKAHRYIYDLSFWYLECYGTLDFQAPKYKLPRATQQDSLATEELETLLNDNLERALDEKLAPLLKKIEQSQNEATASDVKTKKEVPIDEYLEEQGLEVIDMRHNGGTLWVMGGWELKSTIFALKDQKIFFRHSKQGSRSTRRKPAWFLLNKNKHDLKVSIEEEKASFFKSANKQEKEISTQTITRKHEQTASATSTNIHLKDEIKGERKQSDKAGIRIVKPLQFEKSQADEQILFPVSSNHIQDLFIRNQVGKNHLSSVQIDNITEIKMAHLRSLYVNNRNAFTSLISFFTFIGITFTGKLAEQLRFNLNPQDGYIVIDESISVSLNQLFPVYVRELLRPYGIYEMKDLHGIPVSWNC</sequence>
<keyword evidence="2" id="KW-1185">Reference proteome</keyword>
<accession>A0A514LFZ9</accession>
<evidence type="ECO:0000313" key="2">
    <source>
        <dbReference type="Proteomes" id="UP000319756"/>
    </source>
</evidence>
<dbReference type="EMBL" id="CP035485">
    <property type="protein sequence ID" value="QDI90780.1"/>
    <property type="molecule type" value="Genomic_DNA"/>
</dbReference>
<name>A0A514LFZ9_9BACI</name>
<dbReference type="KEGG" id="sale:EPH95_05960"/>
<dbReference type="OrthoDB" id="9802848at2"/>
<evidence type="ECO:0008006" key="3">
    <source>
        <dbReference type="Google" id="ProtNLM"/>
    </source>
</evidence>
<proteinExistence type="predicted"/>
<reference evidence="2" key="1">
    <citation type="submission" date="2019-01" db="EMBL/GenBank/DDBJ databases">
        <title>Genomic analysis of Salicibibacter sp. NKC3-5.</title>
        <authorList>
            <person name="Oh Y.J."/>
        </authorList>
    </citation>
    <scope>NUCLEOTIDE SEQUENCE [LARGE SCALE GENOMIC DNA]</scope>
    <source>
        <strain evidence="2">NKC3-5</strain>
    </source>
</reference>
<dbReference type="AlphaFoldDB" id="A0A514LFZ9"/>
<organism evidence="1 2">
    <name type="scientific">Salicibibacter halophilus</name>
    <dbReference type="NCBI Taxonomy" id="2502791"/>
    <lineage>
        <taxon>Bacteria</taxon>
        <taxon>Bacillati</taxon>
        <taxon>Bacillota</taxon>
        <taxon>Bacilli</taxon>
        <taxon>Bacillales</taxon>
        <taxon>Bacillaceae</taxon>
        <taxon>Salicibibacter</taxon>
    </lineage>
</organism>
<evidence type="ECO:0000313" key="1">
    <source>
        <dbReference type="EMBL" id="QDI90780.1"/>
    </source>
</evidence>